<evidence type="ECO:0000256" key="11">
    <source>
        <dbReference type="ARBA" id="ARBA00023303"/>
    </source>
</evidence>
<accession>A0A023F3Q9</accession>
<evidence type="ECO:0000256" key="7">
    <source>
        <dbReference type="ARBA" id="ARBA00022949"/>
    </source>
</evidence>
<gene>
    <name evidence="12" type="primary">inx</name>
</gene>
<comment type="subcellular location">
    <subcellularLocation>
        <location evidence="1">Cell junction</location>
        <location evidence="1">Gap junction</location>
    </subcellularLocation>
    <subcellularLocation>
        <location evidence="2 12">Cell membrane</location>
        <topology evidence="2 12">Multi-pass membrane protein</topology>
    </subcellularLocation>
</comment>
<keyword evidence="5 12" id="KW-0812">Transmembrane</keyword>
<dbReference type="Pfam" id="PF00876">
    <property type="entry name" value="Innexin"/>
    <property type="match status" value="1"/>
</dbReference>
<dbReference type="GO" id="GO:0005886">
    <property type="term" value="C:plasma membrane"/>
    <property type="evidence" value="ECO:0007669"/>
    <property type="project" value="UniProtKB-SubCell"/>
</dbReference>
<evidence type="ECO:0000256" key="6">
    <source>
        <dbReference type="ARBA" id="ARBA00022868"/>
    </source>
</evidence>
<dbReference type="PRINTS" id="PR01262">
    <property type="entry name" value="INNEXIN"/>
</dbReference>
<evidence type="ECO:0000256" key="9">
    <source>
        <dbReference type="ARBA" id="ARBA00023065"/>
    </source>
</evidence>
<feature type="transmembrane region" description="Helical" evidence="12">
    <location>
        <begin position="28"/>
        <end position="49"/>
    </location>
</feature>
<keyword evidence="3 12" id="KW-0813">Transport</keyword>
<dbReference type="GO" id="GO:0034220">
    <property type="term" value="P:monoatomic ion transmembrane transport"/>
    <property type="evidence" value="ECO:0007669"/>
    <property type="project" value="UniProtKB-KW"/>
</dbReference>
<sequence>MLRLLGGLKDYFKFQPVVTDNAIFRLHYLFTTVMLLACSLIVTATQYVGNPIQCIVEGLPVRPINTYCWITSTFTMPDAFKRQVGTEVAHPGVSNDFGDKDAKKYYTYYQWVCFVLFFQAILCYTPKWLWDAWEGGLMRTIVMGMNVGVCHDEEKCKKKKILMDYLLRHIKRHNTYAVRYWICEVLCLVNIIGQLYLMNKFFGGEFMSYGLRVMTFSDTPQEERVDPMVYVFPRVTKCTFHKFGPSGSIQKHDSLCVLPLNIVNEKTYVLIWFWFIILATLLTLLVIYRLIILTCPAVRPILLRTRNRMVTMEVSNAISRKTDIGDWWIIYMLGRNMDPLIFKEVASELAKKIETAASNSQ</sequence>
<keyword evidence="10 12" id="KW-0472">Membrane</keyword>
<protein>
    <recommendedName>
        <fullName evidence="12">Innexin</fullName>
    </recommendedName>
</protein>
<evidence type="ECO:0000256" key="1">
    <source>
        <dbReference type="ARBA" id="ARBA00004610"/>
    </source>
</evidence>
<dbReference type="PANTHER" id="PTHR11893:SF39">
    <property type="entry name" value="INNEXIN INX1"/>
    <property type="match status" value="1"/>
</dbReference>
<dbReference type="InterPro" id="IPR000990">
    <property type="entry name" value="Innexin"/>
</dbReference>
<keyword evidence="6" id="KW-0303">Gap junction</keyword>
<evidence type="ECO:0000256" key="5">
    <source>
        <dbReference type="ARBA" id="ARBA00022692"/>
    </source>
</evidence>
<evidence type="ECO:0000256" key="4">
    <source>
        <dbReference type="ARBA" id="ARBA00022475"/>
    </source>
</evidence>
<keyword evidence="4" id="KW-1003">Cell membrane</keyword>
<dbReference type="AlphaFoldDB" id="A0A023F3Q9"/>
<evidence type="ECO:0000256" key="12">
    <source>
        <dbReference type="RuleBase" id="RU010713"/>
    </source>
</evidence>
<keyword evidence="11 12" id="KW-0407">Ion channel</keyword>
<dbReference type="GO" id="GO:0005243">
    <property type="term" value="F:gap junction channel activity"/>
    <property type="evidence" value="ECO:0007669"/>
    <property type="project" value="TreeGrafter"/>
</dbReference>
<evidence type="ECO:0000256" key="10">
    <source>
        <dbReference type="ARBA" id="ARBA00023136"/>
    </source>
</evidence>
<keyword evidence="9 12" id="KW-0406">Ion transport</keyword>
<feature type="transmembrane region" description="Helical" evidence="12">
    <location>
        <begin position="108"/>
        <end position="130"/>
    </location>
</feature>
<dbReference type="PROSITE" id="PS51013">
    <property type="entry name" value="PANNEXIN"/>
    <property type="match status" value="1"/>
</dbReference>
<proteinExistence type="evidence at transcript level"/>
<keyword evidence="8 12" id="KW-1133">Transmembrane helix</keyword>
<feature type="transmembrane region" description="Helical" evidence="12">
    <location>
        <begin position="271"/>
        <end position="298"/>
    </location>
</feature>
<evidence type="ECO:0000256" key="3">
    <source>
        <dbReference type="ARBA" id="ARBA00022448"/>
    </source>
</evidence>
<comment type="similarity">
    <text evidence="12">Belongs to the pannexin family.</text>
</comment>
<feature type="transmembrane region" description="Helical" evidence="12">
    <location>
        <begin position="178"/>
        <end position="197"/>
    </location>
</feature>
<name>A0A023F3Q9_TRIIF</name>
<evidence type="ECO:0000256" key="2">
    <source>
        <dbReference type="ARBA" id="ARBA00004651"/>
    </source>
</evidence>
<dbReference type="GO" id="GO:0005921">
    <property type="term" value="C:gap junction"/>
    <property type="evidence" value="ECO:0007669"/>
    <property type="project" value="UniProtKB-SubCell"/>
</dbReference>
<comment type="function">
    <text evidence="12">Structural component of the gap junctions.</text>
</comment>
<evidence type="ECO:0000256" key="8">
    <source>
        <dbReference type="ARBA" id="ARBA00022989"/>
    </source>
</evidence>
<dbReference type="PANTHER" id="PTHR11893">
    <property type="entry name" value="INNEXIN"/>
    <property type="match status" value="1"/>
</dbReference>
<organism evidence="13">
    <name type="scientific">Triatoma infestans</name>
    <name type="common">Assassin bug</name>
    <dbReference type="NCBI Taxonomy" id="30076"/>
    <lineage>
        <taxon>Eukaryota</taxon>
        <taxon>Metazoa</taxon>
        <taxon>Ecdysozoa</taxon>
        <taxon>Arthropoda</taxon>
        <taxon>Hexapoda</taxon>
        <taxon>Insecta</taxon>
        <taxon>Pterygota</taxon>
        <taxon>Neoptera</taxon>
        <taxon>Paraneoptera</taxon>
        <taxon>Hemiptera</taxon>
        <taxon>Heteroptera</taxon>
        <taxon>Panheteroptera</taxon>
        <taxon>Cimicomorpha</taxon>
        <taxon>Reduviidae</taxon>
        <taxon>Triatominae</taxon>
        <taxon>Triatoma</taxon>
    </lineage>
</organism>
<dbReference type="EMBL" id="GBBI01002701">
    <property type="protein sequence ID" value="JAC16011.1"/>
    <property type="molecule type" value="mRNA"/>
</dbReference>
<reference evidence="13" key="1">
    <citation type="journal article" date="2014" name="PLoS Negl. Trop. Dis.">
        <title>An updated insight into the Sialotranscriptome of Triatoma infestans: developmental stage and geographic variations.</title>
        <authorList>
            <person name="Schwarz A."/>
            <person name="Medrano-Mercado N."/>
            <person name="Schaub G.A."/>
            <person name="Struchiner C.J."/>
            <person name="Bargues M.D."/>
            <person name="Levy M.Z."/>
            <person name="Ribeiro J.M."/>
        </authorList>
    </citation>
    <scope>NUCLEOTIDE SEQUENCE</scope>
    <source>
        <strain evidence="13">Chile</strain>
        <tissue evidence="13">Salivary glands</tissue>
    </source>
</reference>
<keyword evidence="7" id="KW-0965">Cell junction</keyword>
<evidence type="ECO:0000313" key="13">
    <source>
        <dbReference type="EMBL" id="JAC16011.1"/>
    </source>
</evidence>